<sequence>MKTTVKIKALFTFAIALFFANNSQAQETKSFDQGFRLGIGLNGGMPTNNDTYDWSLGGDVRLQYDLTPKASLTLTTGFTNLFVDPNVNDLGFIPAKIGFKAFVWEDQFYVLGEVGGGFAVTNGYDQNTYIWSPGIGYAHDNIDVSLRYEAYTDYDTNQIALRVAYGFKL</sequence>
<evidence type="ECO:0000313" key="2">
    <source>
        <dbReference type="EMBL" id="PZX94417.1"/>
    </source>
</evidence>
<dbReference type="EMBL" id="QKXH01000003">
    <property type="protein sequence ID" value="PZX94417.1"/>
    <property type="molecule type" value="Genomic_DNA"/>
</dbReference>
<feature type="signal peptide" evidence="1">
    <location>
        <begin position="1"/>
        <end position="25"/>
    </location>
</feature>
<keyword evidence="1" id="KW-0732">Signal</keyword>
<name>A0A2W7UGV9_9FLAO</name>
<evidence type="ECO:0008006" key="4">
    <source>
        <dbReference type="Google" id="ProtNLM"/>
    </source>
</evidence>
<proteinExistence type="predicted"/>
<evidence type="ECO:0000256" key="1">
    <source>
        <dbReference type="SAM" id="SignalP"/>
    </source>
</evidence>
<reference evidence="2 3" key="1">
    <citation type="submission" date="2018-06" db="EMBL/GenBank/DDBJ databases">
        <title>Flavobacterium sp IMCC34762, genome.</title>
        <authorList>
            <person name="Joung Y."/>
            <person name="Cho J."/>
            <person name="Song J."/>
        </authorList>
    </citation>
    <scope>NUCLEOTIDE SEQUENCE [LARGE SCALE GENOMIC DNA]</scope>
    <source>
        <strain evidence="2 3">IMCC34762</strain>
    </source>
</reference>
<evidence type="ECO:0000313" key="3">
    <source>
        <dbReference type="Proteomes" id="UP000249177"/>
    </source>
</evidence>
<organism evidence="2 3">
    <name type="scientific">Flavobacterium aquariorum</name>
    <dbReference type="NCBI Taxonomy" id="2217670"/>
    <lineage>
        <taxon>Bacteria</taxon>
        <taxon>Pseudomonadati</taxon>
        <taxon>Bacteroidota</taxon>
        <taxon>Flavobacteriia</taxon>
        <taxon>Flavobacteriales</taxon>
        <taxon>Flavobacteriaceae</taxon>
        <taxon>Flavobacterium</taxon>
    </lineage>
</organism>
<dbReference type="OrthoDB" id="791021at2"/>
<dbReference type="RefSeq" id="WP_111409449.1">
    <property type="nucleotide sequence ID" value="NZ_QKXH01000003.1"/>
</dbReference>
<dbReference type="AlphaFoldDB" id="A0A2W7UGV9"/>
<feature type="chain" id="PRO_5016110195" description="Outer membrane protein beta-barrel domain-containing protein" evidence="1">
    <location>
        <begin position="26"/>
        <end position="169"/>
    </location>
</feature>
<dbReference type="Proteomes" id="UP000249177">
    <property type="component" value="Unassembled WGS sequence"/>
</dbReference>
<comment type="caution">
    <text evidence="2">The sequence shown here is derived from an EMBL/GenBank/DDBJ whole genome shotgun (WGS) entry which is preliminary data.</text>
</comment>
<gene>
    <name evidence="2" type="ORF">DOS84_07290</name>
</gene>
<keyword evidence="3" id="KW-1185">Reference proteome</keyword>
<accession>A0A2W7UGV9</accession>
<protein>
    <recommendedName>
        <fullName evidence="4">Outer membrane protein beta-barrel domain-containing protein</fullName>
    </recommendedName>
</protein>